<feature type="transmembrane region" description="Helical" evidence="1">
    <location>
        <begin position="76"/>
        <end position="93"/>
    </location>
</feature>
<dbReference type="GeneID" id="38667521"/>
<evidence type="ECO:0000256" key="1">
    <source>
        <dbReference type="SAM" id="Phobius"/>
    </source>
</evidence>
<feature type="transmembrane region" description="Helical" evidence="1">
    <location>
        <begin position="99"/>
        <end position="120"/>
    </location>
</feature>
<feature type="transmembrane region" description="Helical" evidence="1">
    <location>
        <begin position="141"/>
        <end position="162"/>
    </location>
</feature>
<keyword evidence="1" id="KW-0472">Membrane</keyword>
<feature type="transmembrane region" description="Helical" evidence="1">
    <location>
        <begin position="19"/>
        <end position="38"/>
    </location>
</feature>
<feature type="transmembrane region" description="Helical" evidence="1">
    <location>
        <begin position="364"/>
        <end position="385"/>
    </location>
</feature>
<keyword evidence="1" id="KW-0812">Transmembrane</keyword>
<name>A0A348B668_9CREN</name>
<evidence type="ECO:0000313" key="3">
    <source>
        <dbReference type="EMBL" id="GGU01936.1"/>
    </source>
</evidence>
<feature type="transmembrane region" description="Helical" evidence="1">
    <location>
        <begin position="44"/>
        <end position="64"/>
    </location>
</feature>
<dbReference type="EMBL" id="BMQS01000021">
    <property type="protein sequence ID" value="GGU01936.1"/>
    <property type="molecule type" value="Genomic_DNA"/>
</dbReference>
<reference evidence="4" key="2">
    <citation type="submission" date="2018-04" db="EMBL/GenBank/DDBJ databases">
        <title>Complete genome sequence of Sulfodiicoccus acidiphilus strain HS-1.</title>
        <authorList>
            <person name="Sakai H.D."/>
            <person name="Kurosawa N."/>
        </authorList>
    </citation>
    <scope>NUCLEOTIDE SEQUENCE [LARGE SCALE GENOMIC DNA]</scope>
    <source>
        <strain evidence="4">HS-1</strain>
    </source>
</reference>
<dbReference type="InterPro" id="IPR011701">
    <property type="entry name" value="MFS"/>
</dbReference>
<evidence type="ECO:0000313" key="4">
    <source>
        <dbReference type="Proteomes" id="UP000276741"/>
    </source>
</evidence>
<feature type="transmembrane region" description="Helical" evidence="1">
    <location>
        <begin position="252"/>
        <end position="270"/>
    </location>
</feature>
<dbReference type="Gene3D" id="1.20.1250.20">
    <property type="entry name" value="MFS general substrate transporter like domains"/>
    <property type="match status" value="2"/>
</dbReference>
<dbReference type="InterPro" id="IPR036259">
    <property type="entry name" value="MFS_trans_sf"/>
</dbReference>
<dbReference type="PANTHER" id="PTHR23520">
    <property type="entry name" value="TRANSPORTER, PUTATIVE (AFU_ORTHOLOGUE AFUA_3G04000)-RELATED"/>
    <property type="match status" value="1"/>
</dbReference>
<evidence type="ECO:0000313" key="2">
    <source>
        <dbReference type="EMBL" id="BBD73670.1"/>
    </source>
</evidence>
<dbReference type="Proteomes" id="UP000616143">
    <property type="component" value="Unassembled WGS sequence"/>
</dbReference>
<keyword evidence="1" id="KW-1133">Transmembrane helix</keyword>
<dbReference type="Pfam" id="PF07690">
    <property type="entry name" value="MFS_1"/>
    <property type="match status" value="2"/>
</dbReference>
<accession>A0A348B668</accession>
<keyword evidence="4" id="KW-1185">Reference proteome</keyword>
<reference evidence="3" key="1">
    <citation type="journal article" date="2014" name="Int. J. Syst. Evol. Microbiol.">
        <title>Complete genome sequence of Corynebacterium casei LMG S-19264T (=DSM 44701T), isolated from a smear-ripened cheese.</title>
        <authorList>
            <consortium name="US DOE Joint Genome Institute (JGI-PGF)"/>
            <person name="Walter F."/>
            <person name="Albersmeier A."/>
            <person name="Kalinowski J."/>
            <person name="Ruckert C."/>
        </authorList>
    </citation>
    <scope>NUCLEOTIDE SEQUENCE</scope>
    <source>
        <strain evidence="3">JCM 31740</strain>
    </source>
</reference>
<dbReference type="AlphaFoldDB" id="A0A348B668"/>
<proteinExistence type="predicted"/>
<dbReference type="PANTHER" id="PTHR23520:SF5">
    <property type="entry name" value="TRANSPORTER, PUTATIVE (AFU_ORTHOLOGUE AFUA_3G04000)-RELATED"/>
    <property type="match status" value="1"/>
</dbReference>
<feature type="transmembrane region" description="Helical" evidence="1">
    <location>
        <begin position="290"/>
        <end position="310"/>
    </location>
</feature>
<sequence length="402" mass="42024">MDFIVVDDLGFRWLVTSRVLRSVGIIFVTLSSSLYLSLLGLSPGLIGLVFLGITAYVACYSFGMGMLGDRIGYRKTLIVGELISGVGVIALGVGKGLDVVVPAMIVSGLGGTAGGARGAFSPGLTALVASNWGDERERVSRMGTLTSASAFSGVGGSILLSIHDLLPFSAEESYRVLFLAAGAMLLVSCLTLIRVRELRRPHKTTKVMKASSLKYISKVVVTNSITGVGLGLAIPLLPLWYRLAFHASSFEIGLAFTISNLATATGSLVATKVRFNVLGAASITRALNGAFLVAMALSPYFPLAAGLYVVRGFNAGIGMPNRTAVNVRGVSAEDFGTASSLQGVATRVSQMSSGVGGYLMEDSLGLPLLLGGVLQGIGGVLYYFLLKDKRSAAKEVQPARRN</sequence>
<protein>
    <submittedName>
        <fullName evidence="2">MFS transporter</fullName>
    </submittedName>
</protein>
<dbReference type="Proteomes" id="UP000276741">
    <property type="component" value="Chromosome"/>
</dbReference>
<feature type="transmembrane region" description="Helical" evidence="1">
    <location>
        <begin position="215"/>
        <end position="240"/>
    </location>
</feature>
<reference evidence="3" key="4">
    <citation type="submission" date="2020-09" db="EMBL/GenBank/DDBJ databases">
        <authorList>
            <person name="Sun Q."/>
            <person name="Ohkuma M."/>
        </authorList>
    </citation>
    <scope>NUCLEOTIDE SEQUENCE</scope>
    <source>
        <strain evidence="3">JCM 31740</strain>
    </source>
</reference>
<dbReference type="SUPFAM" id="SSF103473">
    <property type="entry name" value="MFS general substrate transporter"/>
    <property type="match status" value="1"/>
</dbReference>
<organism evidence="2 4">
    <name type="scientific">Sulfodiicoccus acidiphilus</name>
    <dbReference type="NCBI Taxonomy" id="1670455"/>
    <lineage>
        <taxon>Archaea</taxon>
        <taxon>Thermoproteota</taxon>
        <taxon>Thermoprotei</taxon>
        <taxon>Sulfolobales</taxon>
        <taxon>Sulfolobaceae</taxon>
        <taxon>Sulfodiicoccus</taxon>
    </lineage>
</organism>
<dbReference type="GO" id="GO:0022857">
    <property type="term" value="F:transmembrane transporter activity"/>
    <property type="evidence" value="ECO:0007669"/>
    <property type="project" value="InterPro"/>
</dbReference>
<dbReference type="EMBL" id="AP018553">
    <property type="protein sequence ID" value="BBD73670.1"/>
    <property type="molecule type" value="Genomic_DNA"/>
</dbReference>
<dbReference type="RefSeq" id="WP_229768259.1">
    <property type="nucleotide sequence ID" value="NZ_AP018553.1"/>
</dbReference>
<dbReference type="KEGG" id="sacd:HS1genome_2059"/>
<reference evidence="2" key="3">
    <citation type="journal article" date="2019" name="BMC Res. Notes">
        <title>Complete genome sequence of the Sulfodiicoccus acidiphilus strain HS-1T, the first crenarchaeon that lacks polB3, isolated from an acidic hot spring in Ohwaku-dani, Hakone, Japan.</title>
        <authorList>
            <person name="Sakai H.D."/>
            <person name="Kurosawa N."/>
        </authorList>
    </citation>
    <scope>NUCLEOTIDE SEQUENCE</scope>
    <source>
        <strain evidence="2">HS-1</strain>
    </source>
</reference>
<gene>
    <name evidence="3" type="ORF">GCM10007116_18790</name>
    <name evidence="2" type="ORF">HS1genome_2059</name>
</gene>
<feature type="transmembrane region" description="Helical" evidence="1">
    <location>
        <begin position="174"/>
        <end position="195"/>
    </location>
</feature>